<dbReference type="Pfam" id="PF12705">
    <property type="entry name" value="PDDEXK_1"/>
    <property type="match status" value="1"/>
</dbReference>
<evidence type="ECO:0000259" key="6">
    <source>
        <dbReference type="Pfam" id="PF13087"/>
    </source>
</evidence>
<keyword evidence="4" id="KW-0067">ATP-binding</keyword>
<dbReference type="InterPro" id="IPR047187">
    <property type="entry name" value="SF1_C_Upf1"/>
</dbReference>
<dbReference type="EMBL" id="VZUS01000006">
    <property type="protein sequence ID" value="KAB1184762.1"/>
    <property type="molecule type" value="Genomic_DNA"/>
</dbReference>
<dbReference type="Gene3D" id="3.40.50.300">
    <property type="entry name" value="P-loop containing nucleotide triphosphate hydrolases"/>
    <property type="match status" value="2"/>
</dbReference>
<comment type="caution">
    <text evidence="7">The sequence shown here is derived from an EMBL/GenBank/DDBJ whole genome shotgun (WGS) entry which is preliminary data.</text>
</comment>
<sequence>MTEEPARPSVSLSPHALGQYVRLSSCPRYFRLKFIDTEVKGERQWYEKNSLSSFLGEVGLAFEANQLAALADVADAIVGLPEDHNNPVALDEMWTDPHEYDCNSPFQQAWDERNQTLVVKYLSRASRASEEEKLYVLFQPPMVGQVGVWDIRGYADIVLIESTSTGVRTKVLEVKSSWSEKTSHQLQATVYSMLLDDLATNLGVEHEAQAAVINRESNLAEIDLSEVSPFETEPRVIELNRLLRRDGELHKLYDAGFNDVGYRLEQKCDGCPFHQICFTKAIESKDPALLNLTQGDQQKLQAHGIDSLDGLSTLYERLSGRGPTAYEPLDVDDSETVGKLESAGRIGNQLEELGQRAQVLRSELDPTYEQFDDVQYLQGSGPGTLPSDEHSTGSLLRVYLFVQEDYVRNRISVLGARIAGPDGNTESFSHVTPDLSFGQEESREEEEILLQDFFFDLFKTLEEVNADSSTDTAPVHLYFYTRGERDALVEAVRTHSSLFGSTAIRDLLGLREGLDQPMVSVVHDELTTRFALKYPGTGLIQTSKQFTRAGHGQFTGDDWIVEGEHGKFDLRSTFSDGLFESAVPYEDSGNRIKLLLGEDPNTGDGEYPLFNRYGNNIPMEYVWGVRDALEDIGEIVTEDEGPGSLDDYRYHSDAKRRRITDTDVRLLAIKLCEALAHIERSIEHKNTDLKKPALNIPKLPDFGLDDRQLWEACQEYLDLEYTTHRQENFDHYLKPPLRRVRTGQSVLFRVDEVVKDKNDLTVTGTLPYDEFFANPSQILGGTKVKGSDSGGSGSWMVMTQLKQSGSALIQQQIDSPTDIENSVQVTVESIDHQTGHITLSASSGFWILSKREDAQKSRYRTPHRYPVRSQQEVVSKHEEWCTVVDEGALFILDPMADSYVQEYARTGLDYAENKPLYERLNTAFESGLATEFGDSIWEADTDLLARFYEEYSKAIGNSPKGKQRDFVEETEPPLAVLQGPPGTGKTKYTLAPALLWRLRLWEHTLRAQRSGSFLGVVTAPSHTAIDEVRDSVSEHWHAYNETTGNLDDVVFVRLVSNPSQIGKDLPGVEYCHYHGRDDIKRFEELLFSETDVILLGTPSSIRSTLDKFAKSTAMLPMNSVEQLLEAGVPLFDLLVVDEASMIDLPQFLLPASFLKSTSQTLLVGDHRQMEPVQKHEWEGEDRRTIEENIPFMSALNFVRFLRGDLDETESIHRESPNIGDAIPIIGLEQSYRFHRVTAELLRRLVYQQDGIDFYSKREDLLDCVDTSTAGVAAAMDSERPITLVVHGEKGSQDSNLTEVALIEALLDGLPEADPDEVGIVTPHNAQKSRLRDLVGTKALSDTVERFQGGERETIFISTTASDPDYVRGESKFLLNPNRLNVALSRMEKKVVLIASESVFDFIPPKADEYEKTLIWKRLYGELGVGRERPVWRGTVGTFCPTGVDTPKKGDASVEVYGLGKDWME</sequence>
<reference evidence="7" key="1">
    <citation type="submission" date="2019-09" db="EMBL/GenBank/DDBJ databases">
        <title>Genomic analysis of Haloferax sp. CBA1149.</title>
        <authorList>
            <person name="Roh S.W."/>
        </authorList>
    </citation>
    <scope>NUCLEOTIDE SEQUENCE</scope>
    <source>
        <strain evidence="7">CBA1149</strain>
    </source>
</reference>
<dbReference type="InterPro" id="IPR050534">
    <property type="entry name" value="Coronavir_polyprotein_1ab"/>
</dbReference>
<name>A0A643JNF2_9EURY</name>
<dbReference type="GO" id="GO:0016787">
    <property type="term" value="F:hydrolase activity"/>
    <property type="evidence" value="ECO:0007669"/>
    <property type="project" value="UniProtKB-KW"/>
</dbReference>
<dbReference type="Pfam" id="PF13245">
    <property type="entry name" value="AAA_19"/>
    <property type="match status" value="1"/>
</dbReference>
<gene>
    <name evidence="7" type="ORF">Hfx1149_16995</name>
</gene>
<dbReference type="InterPro" id="IPR027417">
    <property type="entry name" value="P-loop_NTPase"/>
</dbReference>
<dbReference type="Gene3D" id="3.90.320.10">
    <property type="match status" value="1"/>
</dbReference>
<evidence type="ECO:0000256" key="1">
    <source>
        <dbReference type="ARBA" id="ARBA00022741"/>
    </source>
</evidence>
<feature type="domain" description="DNA2/NAM7 helicase-like C-terminal" evidence="6">
    <location>
        <begin position="1224"/>
        <end position="1395"/>
    </location>
</feature>
<evidence type="ECO:0000256" key="2">
    <source>
        <dbReference type="ARBA" id="ARBA00022801"/>
    </source>
</evidence>
<dbReference type="PANTHER" id="PTHR43788:SF8">
    <property type="entry name" value="DNA-BINDING PROTEIN SMUBP-2"/>
    <property type="match status" value="1"/>
</dbReference>
<evidence type="ECO:0000256" key="4">
    <source>
        <dbReference type="ARBA" id="ARBA00022840"/>
    </source>
</evidence>
<keyword evidence="3" id="KW-0347">Helicase</keyword>
<evidence type="ECO:0000259" key="5">
    <source>
        <dbReference type="Pfam" id="PF12705"/>
    </source>
</evidence>
<evidence type="ECO:0000256" key="3">
    <source>
        <dbReference type="ARBA" id="ARBA00022806"/>
    </source>
</evidence>
<dbReference type="GO" id="GO:0043139">
    <property type="term" value="F:5'-3' DNA helicase activity"/>
    <property type="evidence" value="ECO:0007669"/>
    <property type="project" value="TreeGrafter"/>
</dbReference>
<dbReference type="Pfam" id="PF13087">
    <property type="entry name" value="AAA_12"/>
    <property type="match status" value="1"/>
</dbReference>
<proteinExistence type="predicted"/>
<feature type="domain" description="PD-(D/E)XK endonuclease-like" evidence="5">
    <location>
        <begin position="89"/>
        <end position="277"/>
    </location>
</feature>
<keyword evidence="1" id="KW-0547">Nucleotide-binding</keyword>
<accession>A0A643JNF2</accession>
<dbReference type="SUPFAM" id="SSF52540">
    <property type="entry name" value="P-loop containing nucleoside triphosphate hydrolases"/>
    <property type="match status" value="1"/>
</dbReference>
<evidence type="ECO:0000313" key="7">
    <source>
        <dbReference type="EMBL" id="KAB1184762.1"/>
    </source>
</evidence>
<dbReference type="PANTHER" id="PTHR43788">
    <property type="entry name" value="DNA2/NAM7 HELICASE FAMILY MEMBER"/>
    <property type="match status" value="1"/>
</dbReference>
<organism evidence="7">
    <name type="scientific">Haloferax sp. CBA1149</name>
    <dbReference type="NCBI Taxonomy" id="2650753"/>
    <lineage>
        <taxon>Archaea</taxon>
        <taxon>Methanobacteriati</taxon>
        <taxon>Methanobacteriota</taxon>
        <taxon>Stenosarchaea group</taxon>
        <taxon>Halobacteria</taxon>
        <taxon>Halobacteriales</taxon>
        <taxon>Haloferacaceae</taxon>
        <taxon>Haloferax</taxon>
    </lineage>
</organism>
<dbReference type="InterPro" id="IPR011604">
    <property type="entry name" value="PDDEXK-like_dom_sf"/>
</dbReference>
<keyword evidence="2" id="KW-0378">Hydrolase</keyword>
<dbReference type="InterPro" id="IPR041679">
    <property type="entry name" value="DNA2/NAM7-like_C"/>
</dbReference>
<dbReference type="GO" id="GO:0005524">
    <property type="term" value="F:ATP binding"/>
    <property type="evidence" value="ECO:0007669"/>
    <property type="project" value="UniProtKB-KW"/>
</dbReference>
<protein>
    <submittedName>
        <fullName evidence="7">AAA family ATPase</fullName>
    </submittedName>
</protein>
<dbReference type="CDD" id="cd18808">
    <property type="entry name" value="SF1_C_Upf1"/>
    <property type="match status" value="1"/>
</dbReference>
<dbReference type="InterPro" id="IPR038726">
    <property type="entry name" value="PDDEXK_AddAB-type"/>
</dbReference>